<gene>
    <name evidence="2" type="ORF">PECAL_3P23440</name>
</gene>
<sequence>MVRGFNLITTYDGSESICQKLRRQFRGPAFALLCVLVAERTLGLDMCAHMDSLGAKTLARLFSAGVAFNVTYYTKILLRRIKLPSTALTKIETTNFGLLERFGVLAPDGKVGPLVKVMHPQVWSTYDVADAAAEFTVACTTYALCLDYAGTISLPWEDFYSPFCIFGVIVVMCCCVFGFVRLKNGDDTEPHRNHLGCLVARICILGNLTVFTMKATCIFMIMMWQYVGGPLLIDEYYKTFRKIDNGRNVKTPFPNTLFEPYEKGTTDEEVETAGFDQEAPDLDPSKIGGDDGDSSKLVFEFDNKRDLGGYSSFLTTFRDAFNNNLDKTIRRLKHYFDRDDERASGSVDLPSNERRRRDIADAEAQGVGSYFDMRCFKFEGMRAWLRERCGLCSSLLDRARAMIARPKPAAGEKYWMVVQTFLPCFDPFKPLPLLLFTEVVPPYKMIWWSSLAKTLAVLKATRATGMYLLLTLLDTLRYDWKLKVPQNYLSTDGKRWDLNRLKIREAAPKFLILFIWSLWWILRLFWLSLFRGFGFRVCLVRQDGTVVKEWVAQRRAATRHPMPPFPDKINLHLSKESYHNVGASAAGEAHAVDVKLLADCLEHLADDELFEKVAALGK</sequence>
<evidence type="ECO:0000256" key="1">
    <source>
        <dbReference type="SAM" id="Phobius"/>
    </source>
</evidence>
<evidence type="ECO:0000313" key="2">
    <source>
        <dbReference type="EMBL" id="CAH0372356.1"/>
    </source>
</evidence>
<dbReference type="AlphaFoldDB" id="A0A8J2X312"/>
<name>A0A8J2X312_9STRA</name>
<keyword evidence="3" id="KW-1185">Reference proteome</keyword>
<protein>
    <submittedName>
        <fullName evidence="2">Uncharacterized protein</fullName>
    </submittedName>
</protein>
<keyword evidence="1" id="KW-0472">Membrane</keyword>
<proteinExistence type="predicted"/>
<comment type="caution">
    <text evidence="2">The sequence shown here is derived from an EMBL/GenBank/DDBJ whole genome shotgun (WGS) entry which is preliminary data.</text>
</comment>
<organism evidence="2 3">
    <name type="scientific">Pelagomonas calceolata</name>
    <dbReference type="NCBI Taxonomy" id="35677"/>
    <lineage>
        <taxon>Eukaryota</taxon>
        <taxon>Sar</taxon>
        <taxon>Stramenopiles</taxon>
        <taxon>Ochrophyta</taxon>
        <taxon>Pelagophyceae</taxon>
        <taxon>Pelagomonadales</taxon>
        <taxon>Pelagomonadaceae</taxon>
        <taxon>Pelagomonas</taxon>
    </lineage>
</organism>
<feature type="transmembrane region" description="Helical" evidence="1">
    <location>
        <begin position="510"/>
        <end position="529"/>
    </location>
</feature>
<keyword evidence="1" id="KW-0812">Transmembrane</keyword>
<dbReference type="EMBL" id="CAKKNE010000003">
    <property type="protein sequence ID" value="CAH0372356.1"/>
    <property type="molecule type" value="Genomic_DNA"/>
</dbReference>
<keyword evidence="1" id="KW-1133">Transmembrane helix</keyword>
<evidence type="ECO:0000313" key="3">
    <source>
        <dbReference type="Proteomes" id="UP000789595"/>
    </source>
</evidence>
<dbReference type="Proteomes" id="UP000789595">
    <property type="component" value="Unassembled WGS sequence"/>
</dbReference>
<feature type="transmembrane region" description="Helical" evidence="1">
    <location>
        <begin position="159"/>
        <end position="182"/>
    </location>
</feature>
<accession>A0A8J2X312</accession>
<reference evidence="2" key="1">
    <citation type="submission" date="2021-11" db="EMBL/GenBank/DDBJ databases">
        <authorList>
            <consortium name="Genoscope - CEA"/>
            <person name="William W."/>
        </authorList>
    </citation>
    <scope>NUCLEOTIDE SEQUENCE</scope>
</reference>